<evidence type="ECO:0000313" key="2">
    <source>
        <dbReference type="Proteomes" id="UP000225889"/>
    </source>
</evidence>
<dbReference type="Proteomes" id="UP000225889">
    <property type="component" value="Unassembled WGS sequence"/>
</dbReference>
<sequence>EPTLNKSTSIMELLEDNSEELNHLVNKHRTHSGCILPESLDKLKQSLINADQASADALHYMQ</sequence>
<reference evidence="1 2" key="1">
    <citation type="submission" date="2017-10" db="EMBL/GenBank/DDBJ databases">
        <title>Resolving the taxonomy of Roseburia spp., Eubacterium rectale and Agathobacter spp. through phylogenomic analysis.</title>
        <authorList>
            <person name="Sheridan P.O."/>
            <person name="Walker A.W."/>
            <person name="Duncan S.H."/>
            <person name="Scott K.P."/>
            <person name="Toole P.W.O."/>
            <person name="Luis P."/>
            <person name="Flint H.J."/>
        </authorList>
    </citation>
    <scope>NUCLEOTIDE SEQUENCE [LARGE SCALE GENOMIC DNA]</scope>
    <source>
        <strain evidence="1 2">JK626</strain>
    </source>
</reference>
<comment type="caution">
    <text evidence="1">The sequence shown here is derived from an EMBL/GenBank/DDBJ whole genome shotgun (WGS) entry which is preliminary data.</text>
</comment>
<organism evidence="1 2">
    <name type="scientific">Pseudobutyrivibrio ruminis</name>
    <dbReference type="NCBI Taxonomy" id="46206"/>
    <lineage>
        <taxon>Bacteria</taxon>
        <taxon>Bacillati</taxon>
        <taxon>Bacillota</taxon>
        <taxon>Clostridia</taxon>
        <taxon>Lachnospirales</taxon>
        <taxon>Lachnospiraceae</taxon>
        <taxon>Pseudobutyrivibrio</taxon>
    </lineage>
</organism>
<protein>
    <submittedName>
        <fullName evidence="1">Uncharacterized protein</fullName>
    </submittedName>
</protein>
<dbReference type="RefSeq" id="WP_207654124.1">
    <property type="nucleotide sequence ID" value="NZ_PDYF01000022.1"/>
</dbReference>
<reference evidence="1 2" key="2">
    <citation type="submission" date="2017-10" db="EMBL/GenBank/DDBJ databases">
        <authorList>
            <person name="Banno H."/>
            <person name="Chua N.-H."/>
        </authorList>
    </citation>
    <scope>NUCLEOTIDE SEQUENCE [LARGE SCALE GENOMIC DNA]</scope>
    <source>
        <strain evidence="1 2">JK626</strain>
    </source>
</reference>
<proteinExistence type="predicted"/>
<feature type="non-terminal residue" evidence="1">
    <location>
        <position position="1"/>
    </location>
</feature>
<dbReference type="AlphaFoldDB" id="A0A2G3DTT7"/>
<dbReference type="EMBL" id="PDYF01000022">
    <property type="protein sequence ID" value="PHU34457.1"/>
    <property type="molecule type" value="Genomic_DNA"/>
</dbReference>
<gene>
    <name evidence="1" type="ORF">CSX01_09980</name>
</gene>
<accession>A0A2G3DTT7</accession>
<name>A0A2G3DTT7_9FIRM</name>
<evidence type="ECO:0000313" key="1">
    <source>
        <dbReference type="EMBL" id="PHU34457.1"/>
    </source>
</evidence>